<accession>A0A813F8L8</accession>
<protein>
    <submittedName>
        <fullName evidence="1">Uncharacterized protein</fullName>
    </submittedName>
</protein>
<evidence type="ECO:0000313" key="1">
    <source>
        <dbReference type="EMBL" id="CAE8608900.1"/>
    </source>
</evidence>
<name>A0A813F8L8_POLGL</name>
<sequence length="157" mass="16804">MQQQELHQAALGLRRTVLPMAVHKRPIGTQDGRHRCGLVPSASREGPSTFNDLLMAGAAALTRESCTKRLGEATVVRLRFITIFSCKPSDASELGWAESLHNASGRQLTIFSFRLACWRGDGMGAAAALAVPGSSGQSSPVITSFSSSDSVQRASFW</sequence>
<keyword evidence="2" id="KW-1185">Reference proteome</keyword>
<comment type="caution">
    <text evidence="1">The sequence shown here is derived from an EMBL/GenBank/DDBJ whole genome shotgun (WGS) entry which is preliminary data.</text>
</comment>
<organism evidence="1 2">
    <name type="scientific">Polarella glacialis</name>
    <name type="common">Dinoflagellate</name>
    <dbReference type="NCBI Taxonomy" id="89957"/>
    <lineage>
        <taxon>Eukaryota</taxon>
        <taxon>Sar</taxon>
        <taxon>Alveolata</taxon>
        <taxon>Dinophyceae</taxon>
        <taxon>Suessiales</taxon>
        <taxon>Suessiaceae</taxon>
        <taxon>Polarella</taxon>
    </lineage>
</organism>
<evidence type="ECO:0000313" key="2">
    <source>
        <dbReference type="Proteomes" id="UP000654075"/>
    </source>
</evidence>
<reference evidence="1" key="1">
    <citation type="submission" date="2021-02" db="EMBL/GenBank/DDBJ databases">
        <authorList>
            <person name="Dougan E. K."/>
            <person name="Rhodes N."/>
            <person name="Thang M."/>
            <person name="Chan C."/>
        </authorList>
    </citation>
    <scope>NUCLEOTIDE SEQUENCE</scope>
</reference>
<proteinExistence type="predicted"/>
<dbReference type="AlphaFoldDB" id="A0A813F8L8"/>
<dbReference type="EMBL" id="CAJNNV010024080">
    <property type="protein sequence ID" value="CAE8608900.1"/>
    <property type="molecule type" value="Genomic_DNA"/>
</dbReference>
<gene>
    <name evidence="1" type="ORF">PGLA1383_LOCUS26725</name>
</gene>
<dbReference type="Proteomes" id="UP000654075">
    <property type="component" value="Unassembled WGS sequence"/>
</dbReference>